<comment type="subcellular location">
    <subcellularLocation>
        <location evidence="1">Cell membrane</location>
        <topology evidence="1">Multi-pass membrane protein</topology>
    </subcellularLocation>
</comment>
<dbReference type="RefSeq" id="WP_015898401.1">
    <property type="nucleotide sequence ID" value="NC_012483.1"/>
</dbReference>
<dbReference type="Pfam" id="PF13231">
    <property type="entry name" value="PMT_2"/>
    <property type="match status" value="1"/>
</dbReference>
<reference evidence="11 12" key="1">
    <citation type="journal article" date="2009" name="Appl. Environ. Microbiol.">
        <title>Three genomes from the phylum Acidobacteria provide insight into the lifestyles of these microorganisms in soils.</title>
        <authorList>
            <person name="Ward N.L."/>
            <person name="Challacombe J.F."/>
            <person name="Janssen P.H."/>
            <person name="Henrissat B."/>
            <person name="Coutinho P.M."/>
            <person name="Wu M."/>
            <person name="Xie G."/>
            <person name="Haft D.H."/>
            <person name="Sait M."/>
            <person name="Badger J."/>
            <person name="Barabote R.D."/>
            <person name="Bradley B."/>
            <person name="Brettin T.S."/>
            <person name="Brinkac L.M."/>
            <person name="Bruce D."/>
            <person name="Creasy T."/>
            <person name="Daugherty S.C."/>
            <person name="Davidsen T.M."/>
            <person name="DeBoy R.T."/>
            <person name="Detter J.C."/>
            <person name="Dodson R.J."/>
            <person name="Durkin A.S."/>
            <person name="Ganapathy A."/>
            <person name="Gwinn-Giglio M."/>
            <person name="Han C.S."/>
            <person name="Khouri H."/>
            <person name="Kiss H."/>
            <person name="Kothari S.P."/>
            <person name="Madupu R."/>
            <person name="Nelson K.E."/>
            <person name="Nelson W.C."/>
            <person name="Paulsen I."/>
            <person name="Penn K."/>
            <person name="Ren Q."/>
            <person name="Rosovitz M.J."/>
            <person name="Selengut J.D."/>
            <person name="Shrivastava S."/>
            <person name="Sullivan S.A."/>
            <person name="Tapia R."/>
            <person name="Thompson L.S."/>
            <person name="Watkins K.L."/>
            <person name="Yang Q."/>
            <person name="Yu C."/>
            <person name="Zafar N."/>
            <person name="Zhou L."/>
            <person name="Kuske C.R."/>
        </authorList>
    </citation>
    <scope>NUCLEOTIDE SEQUENCE [LARGE SCALE GENOMIC DNA]</scope>
    <source>
        <strain evidence="12">ATCC 51196 / DSM 11244 / BCRC 80197 / JCM 7670 / NBRC 15755 / NCIMB 13165 / 161</strain>
    </source>
</reference>
<dbReference type="InParanoid" id="C1F6D8"/>
<keyword evidence="6 9" id="KW-1133">Transmembrane helix</keyword>
<sequence length="568" mass="63233">MAATPSRAVPHSPFASALRALLIALGAWAVVWAAHYPLLHLPYFWDEAGYYIPAAYDFFRSGALIPYSTLSNAHPPLPSIVLAAAWKLFGFHPFVTRTTACLAGALSLVAVWRLALAVGCRQSVALATALLTGLYPVFFAQSSLAHADIFAAPFTLWALVYYVESRHGYFESRNAKNAKRLWPAVLCFALAALAKETSIATPAALAAWELWQLWRSRASAPERRAHLRSGLLLLVPALPLAGWYAYHHAMTGYTFGNPQFLRYNATSTLSPERFAIALFHRMLQITLHMNLFVPFLLMLASLFLPAVKDEHSGSRPRIAWSDQAIFYVVIAANVVFFSLFGGALLTRYLLPVYPLVILLCVNTFWRRMRHWEYAVAFSAIAFAVGLFVNPPYQFAPEDNLEYAAFVRLQQNAIAQIEAHYATANVLTAWPASDELRKPELGYVRQPVAVTPIEDFAAGQIARAAQEEGQYDVALVFSTKYDPPHLALRLGPWNTAINKRYFDFHRDLDPETIARILHGKIEWQQQSKGLWAAVISFNHPEWARLRLPGTGLDTPSGDNPAGTLPRGSL</sequence>
<evidence type="ECO:0000313" key="11">
    <source>
        <dbReference type="EMBL" id="ACO32254.1"/>
    </source>
</evidence>
<proteinExistence type="predicted"/>
<keyword evidence="2" id="KW-1003">Cell membrane</keyword>
<dbReference type="GO" id="GO:0016763">
    <property type="term" value="F:pentosyltransferase activity"/>
    <property type="evidence" value="ECO:0007669"/>
    <property type="project" value="TreeGrafter"/>
</dbReference>
<evidence type="ECO:0000313" key="12">
    <source>
        <dbReference type="Proteomes" id="UP000002207"/>
    </source>
</evidence>
<keyword evidence="5 9" id="KW-0812">Transmembrane</keyword>
<dbReference type="GO" id="GO:0009103">
    <property type="term" value="P:lipopolysaccharide biosynthetic process"/>
    <property type="evidence" value="ECO:0007669"/>
    <property type="project" value="UniProtKB-ARBA"/>
</dbReference>
<feature type="transmembrane region" description="Helical" evidence="9">
    <location>
        <begin position="145"/>
        <end position="163"/>
    </location>
</feature>
<evidence type="ECO:0000256" key="6">
    <source>
        <dbReference type="ARBA" id="ARBA00022989"/>
    </source>
</evidence>
<dbReference type="PANTHER" id="PTHR33908:SF11">
    <property type="entry name" value="MEMBRANE PROTEIN"/>
    <property type="match status" value="1"/>
</dbReference>
<dbReference type="STRING" id="240015.ACP_3370"/>
<feature type="transmembrane region" description="Helical" evidence="9">
    <location>
        <begin position="123"/>
        <end position="139"/>
    </location>
</feature>
<dbReference type="InterPro" id="IPR038731">
    <property type="entry name" value="RgtA/B/C-like"/>
</dbReference>
<feature type="transmembrane region" description="Helical" evidence="9">
    <location>
        <begin position="324"/>
        <end position="342"/>
    </location>
</feature>
<dbReference type="PANTHER" id="PTHR33908">
    <property type="entry name" value="MANNOSYLTRANSFERASE YKCB-RELATED"/>
    <property type="match status" value="1"/>
</dbReference>
<feature type="transmembrane region" description="Helical" evidence="9">
    <location>
        <begin position="225"/>
        <end position="246"/>
    </location>
</feature>
<accession>C1F6D8</accession>
<evidence type="ECO:0000256" key="7">
    <source>
        <dbReference type="ARBA" id="ARBA00023136"/>
    </source>
</evidence>
<dbReference type="eggNOG" id="COG1807">
    <property type="taxonomic scope" value="Bacteria"/>
</dbReference>
<evidence type="ECO:0000256" key="5">
    <source>
        <dbReference type="ARBA" id="ARBA00022692"/>
    </source>
</evidence>
<evidence type="ECO:0000256" key="9">
    <source>
        <dbReference type="SAM" id="Phobius"/>
    </source>
</evidence>
<feature type="region of interest" description="Disordered" evidence="8">
    <location>
        <begin position="547"/>
        <end position="568"/>
    </location>
</feature>
<keyword evidence="12" id="KW-1185">Reference proteome</keyword>
<feature type="domain" description="Glycosyltransferase RgtA/B/C/D-like" evidence="10">
    <location>
        <begin position="74"/>
        <end position="243"/>
    </location>
</feature>
<name>C1F6D8_ACIC5</name>
<keyword evidence="3" id="KW-0328">Glycosyltransferase</keyword>
<evidence type="ECO:0000256" key="2">
    <source>
        <dbReference type="ARBA" id="ARBA00022475"/>
    </source>
</evidence>
<feature type="transmembrane region" description="Helical" evidence="9">
    <location>
        <begin position="285"/>
        <end position="304"/>
    </location>
</feature>
<dbReference type="AlphaFoldDB" id="C1F6D8"/>
<evidence type="ECO:0000256" key="8">
    <source>
        <dbReference type="SAM" id="MobiDB-lite"/>
    </source>
</evidence>
<dbReference type="HOGENOM" id="CLU_479539_0_0_0"/>
<evidence type="ECO:0000256" key="1">
    <source>
        <dbReference type="ARBA" id="ARBA00004651"/>
    </source>
</evidence>
<dbReference type="InterPro" id="IPR050297">
    <property type="entry name" value="LipidA_mod_glycosyltrf_83"/>
</dbReference>
<keyword evidence="7 9" id="KW-0472">Membrane</keyword>
<dbReference type="GO" id="GO:0005886">
    <property type="term" value="C:plasma membrane"/>
    <property type="evidence" value="ECO:0007669"/>
    <property type="project" value="UniProtKB-SubCell"/>
</dbReference>
<feature type="transmembrane region" description="Helical" evidence="9">
    <location>
        <begin position="348"/>
        <end position="365"/>
    </location>
</feature>
<gene>
    <name evidence="11" type="ordered locus">ACP_3370</name>
</gene>
<organism evidence="11 12">
    <name type="scientific">Acidobacterium capsulatum (strain ATCC 51196 / DSM 11244 / BCRC 80197 / JCM 7670 / NBRC 15755 / NCIMB 13165 / 161)</name>
    <dbReference type="NCBI Taxonomy" id="240015"/>
    <lineage>
        <taxon>Bacteria</taxon>
        <taxon>Pseudomonadati</taxon>
        <taxon>Acidobacteriota</taxon>
        <taxon>Terriglobia</taxon>
        <taxon>Terriglobales</taxon>
        <taxon>Acidobacteriaceae</taxon>
        <taxon>Acidobacterium</taxon>
    </lineage>
</organism>
<keyword evidence="4" id="KW-0808">Transferase</keyword>
<evidence type="ECO:0000256" key="4">
    <source>
        <dbReference type="ARBA" id="ARBA00022679"/>
    </source>
</evidence>
<dbReference type="EMBL" id="CP001472">
    <property type="protein sequence ID" value="ACO32254.1"/>
    <property type="molecule type" value="Genomic_DNA"/>
</dbReference>
<evidence type="ECO:0000259" key="10">
    <source>
        <dbReference type="Pfam" id="PF13231"/>
    </source>
</evidence>
<feature type="transmembrane region" description="Helical" evidence="9">
    <location>
        <begin position="372"/>
        <end position="392"/>
    </location>
</feature>
<dbReference type="KEGG" id="aca:ACP_3370"/>
<evidence type="ECO:0000256" key="3">
    <source>
        <dbReference type="ARBA" id="ARBA00022676"/>
    </source>
</evidence>
<protein>
    <submittedName>
        <fullName evidence="11">Putative membrane protein</fullName>
    </submittedName>
</protein>
<dbReference type="Proteomes" id="UP000002207">
    <property type="component" value="Chromosome"/>
</dbReference>
<feature type="transmembrane region" description="Helical" evidence="9">
    <location>
        <begin position="94"/>
        <end position="116"/>
    </location>
</feature>